<name>A0A1Y6EM73_9GAMM</name>
<dbReference type="InterPro" id="IPR023346">
    <property type="entry name" value="Lysozyme-like_dom_sf"/>
</dbReference>
<dbReference type="InterPro" id="IPR011757">
    <property type="entry name" value="Lytic_transglycosylase_MltB"/>
</dbReference>
<evidence type="ECO:0000256" key="1">
    <source>
        <dbReference type="PIRSR" id="PIRSR611757-1"/>
    </source>
</evidence>
<evidence type="ECO:0000313" key="4">
    <source>
        <dbReference type="EMBL" id="SMQ63745.1"/>
    </source>
</evidence>
<dbReference type="Proteomes" id="UP000194450">
    <property type="component" value="Unassembled WGS sequence"/>
</dbReference>
<feature type="chain" id="PRO_5012193202" evidence="2">
    <location>
        <begin position="27"/>
        <end position="338"/>
    </location>
</feature>
<organism evidence="4 5">
    <name type="scientific">Pseudidiomarina planktonica</name>
    <dbReference type="NCBI Taxonomy" id="1323738"/>
    <lineage>
        <taxon>Bacteria</taxon>
        <taxon>Pseudomonadati</taxon>
        <taxon>Pseudomonadota</taxon>
        <taxon>Gammaproteobacteria</taxon>
        <taxon>Alteromonadales</taxon>
        <taxon>Idiomarinaceae</taxon>
        <taxon>Pseudidiomarina</taxon>
    </lineage>
</organism>
<dbReference type="Pfam" id="PF13406">
    <property type="entry name" value="SLT_2"/>
    <property type="match status" value="1"/>
</dbReference>
<protein>
    <submittedName>
        <fullName evidence="4">Membrane-bound lytic murein transglycosylase B</fullName>
    </submittedName>
</protein>
<keyword evidence="5" id="KW-1185">Reference proteome</keyword>
<dbReference type="PANTHER" id="PTHR30163">
    <property type="entry name" value="MEMBRANE-BOUND LYTIC MUREIN TRANSGLYCOSYLASE B"/>
    <property type="match status" value="1"/>
</dbReference>
<dbReference type="SUPFAM" id="SSF53955">
    <property type="entry name" value="Lysozyme-like"/>
    <property type="match status" value="1"/>
</dbReference>
<reference evidence="5" key="1">
    <citation type="submission" date="2017-04" db="EMBL/GenBank/DDBJ databases">
        <authorList>
            <person name="Varghese N."/>
            <person name="Submissions S."/>
        </authorList>
    </citation>
    <scope>NUCLEOTIDE SEQUENCE [LARGE SCALE GENOMIC DNA]</scope>
</reference>
<dbReference type="Gene3D" id="1.10.8.350">
    <property type="entry name" value="Bacterial muramidase"/>
    <property type="match status" value="1"/>
</dbReference>
<feature type="active site" evidence="1">
    <location>
        <position position="128"/>
    </location>
</feature>
<dbReference type="GO" id="GO:0009253">
    <property type="term" value="P:peptidoglycan catabolic process"/>
    <property type="evidence" value="ECO:0007669"/>
    <property type="project" value="TreeGrafter"/>
</dbReference>
<dbReference type="FunFam" id="1.10.8.350:FF:000001">
    <property type="entry name" value="Lytic murein transglycosylase B"/>
    <property type="match status" value="1"/>
</dbReference>
<dbReference type="RefSeq" id="WP_234996257.1">
    <property type="nucleotide sequence ID" value="NZ_FXWH01000001.1"/>
</dbReference>
<accession>A0A1Y6EM73</accession>
<gene>
    <name evidence="4" type="ORF">SAMN06297229_0905</name>
</gene>
<evidence type="ECO:0000256" key="2">
    <source>
        <dbReference type="SAM" id="SignalP"/>
    </source>
</evidence>
<proteinExistence type="predicted"/>
<evidence type="ECO:0000313" key="5">
    <source>
        <dbReference type="Proteomes" id="UP000194450"/>
    </source>
</evidence>
<dbReference type="InterPro" id="IPR043426">
    <property type="entry name" value="MltB-like"/>
</dbReference>
<dbReference type="AlphaFoldDB" id="A0A1Y6EM73"/>
<dbReference type="EMBL" id="FXWH01000001">
    <property type="protein sequence ID" value="SMQ63745.1"/>
    <property type="molecule type" value="Genomic_DNA"/>
</dbReference>
<dbReference type="InterPro" id="IPR031304">
    <property type="entry name" value="SLT_2"/>
</dbReference>
<keyword evidence="2" id="KW-0732">Signal</keyword>
<evidence type="ECO:0000259" key="3">
    <source>
        <dbReference type="Pfam" id="PF13406"/>
    </source>
</evidence>
<dbReference type="PANTHER" id="PTHR30163:SF9">
    <property type="entry name" value="MEMBRANE-BOUND LYTIC MUREIN TRANSGLYCOSYLASE B"/>
    <property type="match status" value="1"/>
</dbReference>
<sequence length="338" mass="38505">MKVMQPWLWVTLAGLLAHSWIQPAIASTDKIDPAEQQAFIDKMVSEHNFTASEVERLLSQANRNQDILEAIQRPWEAKPWYQYHPIFLTEKRIAGGVKFWAEHKETLARAEQELGVPAHLIVAIIGVETFYGTYKGKYEVLDALYTLGFHYPPRQKFFRQELAEFMLLMREEKLEPDNLMGSYAGAMGFGQFISSSYRYYAIDFDNDGQRDLFNNPVDAIGSVANYFRKHGWTSGHPVAFPLSGEAPAKELISGKLKPAQTVGELTGAGLKLPEQVQAQVADEMNANVLELEIEDGHEYWLTLPNFYVITRYNHSPLYAMAVYQLSEQIKQDYADSQQ</sequence>
<dbReference type="Gene3D" id="1.10.530.10">
    <property type="match status" value="1"/>
</dbReference>
<feature type="domain" description="Transglycosylase SLT" evidence="3">
    <location>
        <begin position="36"/>
        <end position="327"/>
    </location>
</feature>
<dbReference type="GO" id="GO:0008933">
    <property type="term" value="F:peptidoglycan lytic transglycosylase activity"/>
    <property type="evidence" value="ECO:0007669"/>
    <property type="project" value="TreeGrafter"/>
</dbReference>
<dbReference type="CDD" id="cd13399">
    <property type="entry name" value="Slt35-like"/>
    <property type="match status" value="1"/>
</dbReference>
<feature type="signal peptide" evidence="2">
    <location>
        <begin position="1"/>
        <end position="26"/>
    </location>
</feature>
<dbReference type="NCBIfam" id="TIGR02282">
    <property type="entry name" value="MltB"/>
    <property type="match status" value="1"/>
</dbReference>